<reference evidence="2 3" key="1">
    <citation type="submission" date="2019-03" db="EMBL/GenBank/DDBJ databases">
        <title>First draft genome of Liparis tanakae, snailfish: a comprehensive survey of snailfish specific genes.</title>
        <authorList>
            <person name="Kim W."/>
            <person name="Song I."/>
            <person name="Jeong J.-H."/>
            <person name="Kim D."/>
            <person name="Kim S."/>
            <person name="Ryu S."/>
            <person name="Song J.Y."/>
            <person name="Lee S.K."/>
        </authorList>
    </citation>
    <scope>NUCLEOTIDE SEQUENCE [LARGE SCALE GENOMIC DNA]</scope>
    <source>
        <tissue evidence="2">Muscle</tissue>
    </source>
</reference>
<feature type="region of interest" description="Disordered" evidence="1">
    <location>
        <begin position="1"/>
        <end position="46"/>
    </location>
</feature>
<accession>A0A4Z2FI35</accession>
<name>A0A4Z2FI35_9TELE</name>
<protein>
    <submittedName>
        <fullName evidence="2">Uncharacterized protein</fullName>
    </submittedName>
</protein>
<organism evidence="2 3">
    <name type="scientific">Liparis tanakae</name>
    <name type="common">Tanaka's snailfish</name>
    <dbReference type="NCBI Taxonomy" id="230148"/>
    <lineage>
        <taxon>Eukaryota</taxon>
        <taxon>Metazoa</taxon>
        <taxon>Chordata</taxon>
        <taxon>Craniata</taxon>
        <taxon>Vertebrata</taxon>
        <taxon>Euteleostomi</taxon>
        <taxon>Actinopterygii</taxon>
        <taxon>Neopterygii</taxon>
        <taxon>Teleostei</taxon>
        <taxon>Neoteleostei</taxon>
        <taxon>Acanthomorphata</taxon>
        <taxon>Eupercaria</taxon>
        <taxon>Perciformes</taxon>
        <taxon>Cottioidei</taxon>
        <taxon>Cottales</taxon>
        <taxon>Liparidae</taxon>
        <taxon>Liparis</taxon>
    </lineage>
</organism>
<dbReference type="Proteomes" id="UP000314294">
    <property type="component" value="Unassembled WGS sequence"/>
</dbReference>
<dbReference type="AlphaFoldDB" id="A0A4Z2FI35"/>
<evidence type="ECO:0000313" key="2">
    <source>
        <dbReference type="EMBL" id="TNN39962.1"/>
    </source>
</evidence>
<comment type="caution">
    <text evidence="2">The sequence shown here is derived from an EMBL/GenBank/DDBJ whole genome shotgun (WGS) entry which is preliminary data.</text>
</comment>
<dbReference type="EMBL" id="SRLO01001231">
    <property type="protein sequence ID" value="TNN39962.1"/>
    <property type="molecule type" value="Genomic_DNA"/>
</dbReference>
<evidence type="ECO:0000313" key="3">
    <source>
        <dbReference type="Proteomes" id="UP000314294"/>
    </source>
</evidence>
<sequence>MMTQLSAQHRQWRRHYQRGRLVDGDRNGAKLANGSPQKATRRDPPNRVLLPAFTQRPLAEALKRFYQAACDWLSELSLKVVFFPSQQARPASTHTAAPPWSCNRLPVPYAPF</sequence>
<keyword evidence="3" id="KW-1185">Reference proteome</keyword>
<proteinExistence type="predicted"/>
<gene>
    <name evidence="2" type="ORF">EYF80_049879</name>
</gene>
<evidence type="ECO:0000256" key="1">
    <source>
        <dbReference type="SAM" id="MobiDB-lite"/>
    </source>
</evidence>